<dbReference type="Gene3D" id="1.20.1530.20">
    <property type="match status" value="1"/>
</dbReference>
<keyword evidence="7 8" id="KW-0472">Membrane</keyword>
<proteinExistence type="inferred from homology"/>
<feature type="transmembrane region" description="Helical" evidence="8">
    <location>
        <begin position="6"/>
        <end position="27"/>
    </location>
</feature>
<keyword evidence="3" id="KW-0813">Transport</keyword>
<feature type="transmembrane region" description="Helical" evidence="8">
    <location>
        <begin position="160"/>
        <end position="185"/>
    </location>
</feature>
<dbReference type="GO" id="GO:0005886">
    <property type="term" value="C:plasma membrane"/>
    <property type="evidence" value="ECO:0007669"/>
    <property type="project" value="UniProtKB-SubCell"/>
</dbReference>
<feature type="transmembrane region" description="Helical" evidence="8">
    <location>
        <begin position="126"/>
        <end position="148"/>
    </location>
</feature>
<keyword evidence="5 8" id="KW-0812">Transmembrane</keyword>
<feature type="transmembrane region" description="Helical" evidence="8">
    <location>
        <begin position="34"/>
        <end position="53"/>
    </location>
</feature>
<name>A0A845QKV0_9FIRM</name>
<reference evidence="9 10" key="1">
    <citation type="submission" date="2018-08" db="EMBL/GenBank/DDBJ databases">
        <title>Murine metabolic-syndrome-specific gut microbial biobank.</title>
        <authorList>
            <person name="Liu C."/>
        </authorList>
    </citation>
    <scope>NUCLEOTIDE SEQUENCE [LARGE SCALE GENOMIC DNA]</scope>
    <source>
        <strain evidence="9 10">28</strain>
    </source>
</reference>
<feature type="transmembrane region" description="Helical" evidence="8">
    <location>
        <begin position="230"/>
        <end position="252"/>
    </location>
</feature>
<accession>A0A845QKV0</accession>
<dbReference type="InterPro" id="IPR038770">
    <property type="entry name" value="Na+/solute_symporter_sf"/>
</dbReference>
<evidence type="ECO:0000313" key="10">
    <source>
        <dbReference type="Proteomes" id="UP000446866"/>
    </source>
</evidence>
<dbReference type="EMBL" id="QXWK01000021">
    <property type="protein sequence ID" value="NBH62246.1"/>
    <property type="molecule type" value="Genomic_DNA"/>
</dbReference>
<dbReference type="Proteomes" id="UP000446866">
    <property type="component" value="Unassembled WGS sequence"/>
</dbReference>
<keyword evidence="10" id="KW-1185">Reference proteome</keyword>
<gene>
    <name evidence="9" type="ORF">D0435_11345</name>
</gene>
<evidence type="ECO:0000256" key="2">
    <source>
        <dbReference type="ARBA" id="ARBA00010145"/>
    </source>
</evidence>
<dbReference type="PANTHER" id="PTHR36838:SF4">
    <property type="entry name" value="AUXIN EFFLUX CARRIER FAMILY PROTEIN"/>
    <property type="match status" value="1"/>
</dbReference>
<organism evidence="9 10">
    <name type="scientific">Anaerotruncus colihominis</name>
    <dbReference type="NCBI Taxonomy" id="169435"/>
    <lineage>
        <taxon>Bacteria</taxon>
        <taxon>Bacillati</taxon>
        <taxon>Bacillota</taxon>
        <taxon>Clostridia</taxon>
        <taxon>Eubacteriales</taxon>
        <taxon>Oscillospiraceae</taxon>
        <taxon>Anaerotruncus</taxon>
    </lineage>
</organism>
<evidence type="ECO:0000313" key="9">
    <source>
        <dbReference type="EMBL" id="NBH62246.1"/>
    </source>
</evidence>
<sequence>MANLLFCLNATIPLFLLLVLGMVFTKFKIFDEVFVAKLNSFVFQIALPVLVFYDLCREDFYSLWDGRFVLFCFIATALSIALTAAIAFLLPDKSTRGEFIQAAYRSSAAILGIALIQNLYGSSGMAPLMIIGSVPLYNIMAVVVLSFFQPAHGTLDKKRLASAGIGILKNPILWGVLLGLFWALLNLPMPQILDRTLENIGRLATPLGLLSMGAAFDIKKALKSAKSAGLAAFIKLIGLGLIFVPIAVFMGFTGNKLVSILIMCCSSTTVSSYIMAKNMDHEGTLTSSTIMLTTFFLAFTLTGWLFVLKTLGLL</sequence>
<keyword evidence="6 8" id="KW-1133">Transmembrane helix</keyword>
<dbReference type="InterPro" id="IPR004776">
    <property type="entry name" value="Mem_transp_PIN-like"/>
</dbReference>
<feature type="transmembrane region" description="Helical" evidence="8">
    <location>
        <begin position="258"/>
        <end position="276"/>
    </location>
</feature>
<evidence type="ECO:0000256" key="1">
    <source>
        <dbReference type="ARBA" id="ARBA00004651"/>
    </source>
</evidence>
<evidence type="ECO:0000256" key="6">
    <source>
        <dbReference type="ARBA" id="ARBA00022989"/>
    </source>
</evidence>
<evidence type="ECO:0000256" key="8">
    <source>
        <dbReference type="SAM" id="Phobius"/>
    </source>
</evidence>
<dbReference type="Pfam" id="PF03547">
    <property type="entry name" value="Mem_trans"/>
    <property type="match status" value="1"/>
</dbReference>
<evidence type="ECO:0000256" key="3">
    <source>
        <dbReference type="ARBA" id="ARBA00022448"/>
    </source>
</evidence>
<protein>
    <submittedName>
        <fullName evidence="9">AEC family transporter</fullName>
    </submittedName>
</protein>
<dbReference type="AlphaFoldDB" id="A0A845QKV0"/>
<keyword evidence="4" id="KW-1003">Cell membrane</keyword>
<evidence type="ECO:0000256" key="7">
    <source>
        <dbReference type="ARBA" id="ARBA00023136"/>
    </source>
</evidence>
<comment type="subcellular location">
    <subcellularLocation>
        <location evidence="1">Cell membrane</location>
        <topology evidence="1">Multi-pass membrane protein</topology>
    </subcellularLocation>
</comment>
<feature type="transmembrane region" description="Helical" evidence="8">
    <location>
        <begin position="288"/>
        <end position="307"/>
    </location>
</feature>
<evidence type="ECO:0000256" key="5">
    <source>
        <dbReference type="ARBA" id="ARBA00022692"/>
    </source>
</evidence>
<comment type="similarity">
    <text evidence="2">Belongs to the auxin efflux carrier (TC 2.A.69) family.</text>
</comment>
<dbReference type="PANTHER" id="PTHR36838">
    <property type="entry name" value="AUXIN EFFLUX CARRIER FAMILY PROTEIN"/>
    <property type="match status" value="1"/>
</dbReference>
<comment type="caution">
    <text evidence="9">The sequence shown here is derived from an EMBL/GenBank/DDBJ whole genome shotgun (WGS) entry which is preliminary data.</text>
</comment>
<feature type="transmembrane region" description="Helical" evidence="8">
    <location>
        <begin position="68"/>
        <end position="90"/>
    </location>
</feature>
<evidence type="ECO:0000256" key="4">
    <source>
        <dbReference type="ARBA" id="ARBA00022475"/>
    </source>
</evidence>
<dbReference type="GO" id="GO:0055085">
    <property type="term" value="P:transmembrane transport"/>
    <property type="evidence" value="ECO:0007669"/>
    <property type="project" value="InterPro"/>
</dbReference>